<name>A0ABR4HQ89_9EURO</name>
<accession>A0ABR4HQ89</accession>
<comment type="caution">
    <text evidence="1">The sequence shown here is derived from an EMBL/GenBank/DDBJ whole genome shotgun (WGS) entry which is preliminary data.</text>
</comment>
<dbReference type="EMBL" id="JBFXLS010000091">
    <property type="protein sequence ID" value="KAL2817515.1"/>
    <property type="molecule type" value="Genomic_DNA"/>
</dbReference>
<protein>
    <submittedName>
        <fullName evidence="1">Uncharacterized protein</fullName>
    </submittedName>
</protein>
<dbReference type="Proteomes" id="UP001610335">
    <property type="component" value="Unassembled WGS sequence"/>
</dbReference>
<keyword evidence="2" id="KW-1185">Reference proteome</keyword>
<evidence type="ECO:0000313" key="2">
    <source>
        <dbReference type="Proteomes" id="UP001610335"/>
    </source>
</evidence>
<reference evidence="1 2" key="1">
    <citation type="submission" date="2024-07" db="EMBL/GenBank/DDBJ databases">
        <title>Section-level genome sequencing and comparative genomics of Aspergillus sections Usti and Cavernicolus.</title>
        <authorList>
            <consortium name="Lawrence Berkeley National Laboratory"/>
            <person name="Nybo J.L."/>
            <person name="Vesth T.C."/>
            <person name="Theobald S."/>
            <person name="Frisvad J.C."/>
            <person name="Larsen T.O."/>
            <person name="Kjaerboelling I."/>
            <person name="Rothschild-Mancinelli K."/>
            <person name="Lyhne E.K."/>
            <person name="Kogle M.E."/>
            <person name="Barry K."/>
            <person name="Clum A."/>
            <person name="Na H."/>
            <person name="Ledsgaard L."/>
            <person name="Lin J."/>
            <person name="Lipzen A."/>
            <person name="Kuo A."/>
            <person name="Riley R."/>
            <person name="Mondo S."/>
            <person name="LaButti K."/>
            <person name="Haridas S."/>
            <person name="Pangalinan J."/>
            <person name="Salamov A.A."/>
            <person name="Simmons B.A."/>
            <person name="Magnuson J.K."/>
            <person name="Chen J."/>
            <person name="Drula E."/>
            <person name="Henrissat B."/>
            <person name="Wiebenga A."/>
            <person name="Lubbers R.J."/>
            <person name="Gomes A.C."/>
            <person name="Makela M.R."/>
            <person name="Stajich J."/>
            <person name="Grigoriev I.V."/>
            <person name="Mortensen U.H."/>
            <person name="De vries R.P."/>
            <person name="Baker S.E."/>
            <person name="Andersen M.R."/>
        </authorList>
    </citation>
    <scope>NUCLEOTIDE SEQUENCE [LARGE SCALE GENOMIC DNA]</scope>
    <source>
        <strain evidence="1 2">CBS 600.67</strain>
    </source>
</reference>
<sequence>MVETHHNLANTDCCCCCAGQREGLGLRLSRESEESDGIDHKWLRLRRFLKVGTGRFMRCCRGFRHSDEVKATNATIGEVGVPGIAV</sequence>
<evidence type="ECO:0000313" key="1">
    <source>
        <dbReference type="EMBL" id="KAL2817515.1"/>
    </source>
</evidence>
<proteinExistence type="predicted"/>
<gene>
    <name evidence="1" type="ORF">BDW59DRAFT_152572</name>
</gene>
<organism evidence="1 2">
    <name type="scientific">Aspergillus cavernicola</name>
    <dbReference type="NCBI Taxonomy" id="176166"/>
    <lineage>
        <taxon>Eukaryota</taxon>
        <taxon>Fungi</taxon>
        <taxon>Dikarya</taxon>
        <taxon>Ascomycota</taxon>
        <taxon>Pezizomycotina</taxon>
        <taxon>Eurotiomycetes</taxon>
        <taxon>Eurotiomycetidae</taxon>
        <taxon>Eurotiales</taxon>
        <taxon>Aspergillaceae</taxon>
        <taxon>Aspergillus</taxon>
        <taxon>Aspergillus subgen. Nidulantes</taxon>
    </lineage>
</organism>